<reference evidence="2 5" key="4">
    <citation type="journal article" date="2021" name="Syst. Appl. Microbiol.">
        <title>nCampylobacter vulpis sp. nov. isolated from wild red foxes.</title>
        <authorList>
            <person name="Parisi A."/>
            <person name="Chiara M."/>
            <person name="Caffara M."/>
            <person name="Mion D."/>
            <person name="Miller W.G."/>
            <person name="Caruso M."/>
            <person name="Manzari C."/>
            <person name="Florio D."/>
            <person name="Capozzi L."/>
            <person name="D'Erchia A.M."/>
            <person name="Manzulli V."/>
            <person name="Zanoni R.G."/>
        </authorList>
    </citation>
    <scope>NUCLEOTIDE SEQUENCE [LARGE SCALE GENOMIC DNA]</scope>
    <source>
        <strain evidence="2 5">52/13</strain>
    </source>
</reference>
<dbReference type="EMBL" id="LDWY01000028">
    <property type="protein sequence ID" value="PHY91555.1"/>
    <property type="molecule type" value="Genomic_DNA"/>
</dbReference>
<evidence type="ECO:0000259" key="1">
    <source>
        <dbReference type="Pfam" id="PF00535"/>
    </source>
</evidence>
<dbReference type="EMBL" id="VJYU01000023">
    <property type="protein sequence ID" value="MBS4241446.1"/>
    <property type="molecule type" value="Genomic_DNA"/>
</dbReference>
<dbReference type="GO" id="GO:0016758">
    <property type="term" value="F:hexosyltransferase activity"/>
    <property type="evidence" value="ECO:0007669"/>
    <property type="project" value="UniProtKB-ARBA"/>
</dbReference>
<gene>
    <name evidence="3" type="ORF">AA994_02355</name>
    <name evidence="2" type="ORF">CVU5213_06885</name>
</gene>
<dbReference type="PANTHER" id="PTHR22916">
    <property type="entry name" value="GLYCOSYLTRANSFERASE"/>
    <property type="match status" value="1"/>
</dbReference>
<dbReference type="Proteomes" id="UP000811399">
    <property type="component" value="Unassembled WGS sequence"/>
</dbReference>
<dbReference type="Proteomes" id="UP000237472">
    <property type="component" value="Unassembled WGS sequence"/>
</dbReference>
<feature type="domain" description="Glycosyltransferase 2-like" evidence="1">
    <location>
        <begin position="4"/>
        <end position="130"/>
    </location>
</feature>
<evidence type="ECO:0000313" key="5">
    <source>
        <dbReference type="Proteomes" id="UP000811399"/>
    </source>
</evidence>
<reference evidence="3" key="2">
    <citation type="submission" date="2015-06" db="EMBL/GenBank/DDBJ databases">
        <authorList>
            <person name="Hoefler B.C."/>
            <person name="Straight P.D."/>
        </authorList>
    </citation>
    <scope>NUCLEOTIDE SEQUENCE [LARGE SCALE GENOMIC DNA]</scope>
    <source>
        <strain evidence="3">73/13</strain>
    </source>
</reference>
<protein>
    <submittedName>
        <fullName evidence="3">Glycosyl transferase</fullName>
    </submittedName>
    <submittedName>
        <fullName evidence="2">Glycosyltransferase family 2 protein</fullName>
    </submittedName>
</protein>
<proteinExistence type="predicted"/>
<dbReference type="InterPro" id="IPR001173">
    <property type="entry name" value="Glyco_trans_2-like"/>
</dbReference>
<dbReference type="SUPFAM" id="SSF53448">
    <property type="entry name" value="Nucleotide-diphospho-sugar transferases"/>
    <property type="match status" value="1"/>
</dbReference>
<dbReference type="OrthoDB" id="5372349at2"/>
<comment type="caution">
    <text evidence="3">The sequence shown here is derived from an EMBL/GenBank/DDBJ whole genome shotgun (WGS) entry which is preliminary data.</text>
</comment>
<keyword evidence="3" id="KW-0808">Transferase</keyword>
<dbReference type="Gene3D" id="3.90.550.10">
    <property type="entry name" value="Spore Coat Polysaccharide Biosynthesis Protein SpsA, Chain A"/>
    <property type="match status" value="1"/>
</dbReference>
<evidence type="ECO:0000313" key="2">
    <source>
        <dbReference type="EMBL" id="MBS4241446.1"/>
    </source>
</evidence>
<dbReference type="AlphaFoldDB" id="A0A2G4R6W9"/>
<reference evidence="2" key="3">
    <citation type="submission" date="2019-07" db="EMBL/GenBank/DDBJ databases">
        <authorList>
            <person name="Miller W.G."/>
        </authorList>
    </citation>
    <scope>NUCLEOTIDE SEQUENCE</scope>
    <source>
        <strain evidence="2">52/13</strain>
    </source>
</reference>
<reference evidence="4" key="1">
    <citation type="submission" date="2015-06" db="EMBL/GenBank/DDBJ databases">
        <authorList>
            <person name="Parisi A."/>
            <person name="Chiara M."/>
            <person name="Florio D."/>
            <person name="Miccolupo A."/>
            <person name="Manzari C."/>
            <person name="Mion D."/>
            <person name="Caruso M."/>
            <person name="D'erchia A.M."/>
            <person name="Zanoni R."/>
        </authorList>
    </citation>
    <scope>NUCLEOTIDE SEQUENCE [LARGE SCALE GENOMIC DNA]</scope>
    <source>
        <strain evidence="4">73/13</strain>
    </source>
</reference>
<dbReference type="InterPro" id="IPR029044">
    <property type="entry name" value="Nucleotide-diphossugar_trans"/>
</dbReference>
<evidence type="ECO:0000313" key="3">
    <source>
        <dbReference type="EMBL" id="PHY91555.1"/>
    </source>
</evidence>
<sequence>MLISILIPSFNSANYIRECLESVCAQTYVKLEIICIDAYSNDGTLDILREFVRKDKRVKLILSEKRSFGHQLNLGLEKAKGEYFSIVESDDLAHPLMCEKLLNLALKIKCDLVKANLISFTQDKQKILNIMEDTNFYGRILCEKERENVLKNSLIINPSGLYRLDFIKEFDLKLNETSGAAYQDTGFWFELFSVARTWYFHNESLYFYRQDNLNASTKSKEKIYAICEEFAFIDSFLKCQKLEHLREVFLYRKFKSYWWNLRRIDERYREEFLIRFAEDFKNENLKIGVFSASEFKELKKIIANPQQFAKKLSSPLFVLKKFFARFKKSLL</sequence>
<dbReference type="PANTHER" id="PTHR22916:SF3">
    <property type="entry name" value="UDP-GLCNAC:BETAGAL BETA-1,3-N-ACETYLGLUCOSAMINYLTRANSFERASE-LIKE PROTEIN 1"/>
    <property type="match status" value="1"/>
</dbReference>
<name>A0A2G4R6W9_9BACT</name>
<organism evidence="3 4">
    <name type="scientific">Campylobacter vulpis</name>
    <dbReference type="NCBI Taxonomy" id="1655500"/>
    <lineage>
        <taxon>Bacteria</taxon>
        <taxon>Pseudomonadati</taxon>
        <taxon>Campylobacterota</taxon>
        <taxon>Epsilonproteobacteria</taxon>
        <taxon>Campylobacterales</taxon>
        <taxon>Campylobacteraceae</taxon>
        <taxon>Campylobacter</taxon>
    </lineage>
</organism>
<dbReference type="RefSeq" id="WP_099461160.1">
    <property type="nucleotide sequence ID" value="NZ_LDWY01000028.1"/>
</dbReference>
<keyword evidence="5" id="KW-1185">Reference proteome</keyword>
<accession>A0A2G4R6W9</accession>
<dbReference type="Pfam" id="PF00535">
    <property type="entry name" value="Glycos_transf_2"/>
    <property type="match status" value="1"/>
</dbReference>
<evidence type="ECO:0000313" key="4">
    <source>
        <dbReference type="Proteomes" id="UP000237472"/>
    </source>
</evidence>